<dbReference type="RefSeq" id="WP_353930900.1">
    <property type="nucleotide sequence ID" value="NZ_CP150886.1"/>
</dbReference>
<sequence>MIVKQQHFVPQCYLKNFANEEHRLFVWDKIKKVSYPSHVKNIAQERYFNDFPDSLLPDELRDKTKSQVIENDLSKVESRFGEFLAQIIDCLEEIEKKNLFDSLGVLDKEAKKNFSPFLTLQIVRTNMFRQKIKGLFQSAYNLKTRLDEALLRNKNNIEEIIFPDIENSTNSIELDDLINVGIEDYSIMQHLLHISNVLDQGLDSEISTILSGHIWLFGINSTSIPLWTSDNPIVIKQHQNFGTGLTSHGVQIAYPISSKHILIMFESDCWYKLKTYDGMSASLSENYVKEYNKLQMIQCCRQAYSSEKNFDLLRT</sequence>
<dbReference type="EMBL" id="CP150886">
    <property type="protein sequence ID" value="WZB87991.1"/>
    <property type="molecule type" value="Genomic_DNA"/>
</dbReference>
<protein>
    <submittedName>
        <fullName evidence="1">DUF4238 domain-containing protein</fullName>
    </submittedName>
</protein>
<proteinExistence type="predicted"/>
<gene>
    <name evidence="1" type="ORF">WJM97_22000</name>
</gene>
<name>A0ABZ2USP1_9CYAN</name>
<dbReference type="InterPro" id="IPR025332">
    <property type="entry name" value="DUF4238"/>
</dbReference>
<organism evidence="1 2">
    <name type="scientific">Okeanomitos corallinicola TIOX110</name>
    <dbReference type="NCBI Taxonomy" id="3133117"/>
    <lineage>
        <taxon>Bacteria</taxon>
        <taxon>Bacillati</taxon>
        <taxon>Cyanobacteriota</taxon>
        <taxon>Cyanophyceae</taxon>
        <taxon>Nostocales</taxon>
        <taxon>Aphanizomenonaceae</taxon>
        <taxon>Okeanomitos</taxon>
    </lineage>
</organism>
<dbReference type="Proteomes" id="UP001483337">
    <property type="component" value="Chromosome"/>
</dbReference>
<accession>A0ABZ2USP1</accession>
<keyword evidence="2" id="KW-1185">Reference proteome</keyword>
<reference evidence="1 2" key="1">
    <citation type="submission" date="2024-04" db="EMBL/GenBank/DDBJ databases">
        <title>Okeanomitos corallinicola gen. &amp; sp. nov. (Nostocales, Cyanobacteria), a new toxic marine heterocyst-forming cyanobacterium from a coral reef.</title>
        <authorList>
            <person name="Li H."/>
            <person name="Li R."/>
            <person name="Kang J."/>
            <person name="Hii K.S."/>
            <person name="Mohamed H.F."/>
            <person name="Xu X."/>
            <person name="Luo Z."/>
        </authorList>
    </citation>
    <scope>NUCLEOTIDE SEQUENCE [LARGE SCALE GENOMIC DNA]</scope>
    <source>
        <strain evidence="1 2">TIOX110</strain>
    </source>
</reference>
<dbReference type="Pfam" id="PF14022">
    <property type="entry name" value="DUF4238"/>
    <property type="match status" value="1"/>
</dbReference>
<evidence type="ECO:0000313" key="2">
    <source>
        <dbReference type="Proteomes" id="UP001483337"/>
    </source>
</evidence>
<evidence type="ECO:0000313" key="1">
    <source>
        <dbReference type="EMBL" id="WZB87991.1"/>
    </source>
</evidence>